<dbReference type="PROSITE" id="PS50011">
    <property type="entry name" value="PROTEIN_KINASE_DOM"/>
    <property type="match status" value="1"/>
</dbReference>
<evidence type="ECO:0000256" key="2">
    <source>
        <dbReference type="ARBA" id="ARBA00022527"/>
    </source>
</evidence>
<dbReference type="SMART" id="SM00220">
    <property type="entry name" value="S_TKc"/>
    <property type="match status" value="1"/>
</dbReference>
<name>A0A3S3RVL3_9ACAR</name>
<dbReference type="GO" id="GO:0007095">
    <property type="term" value="P:mitotic G2 DNA damage checkpoint signaling"/>
    <property type="evidence" value="ECO:0007669"/>
    <property type="project" value="TreeGrafter"/>
</dbReference>
<comment type="catalytic activity">
    <reaction evidence="8">
        <text>L-seryl-[protein] + ATP = O-phospho-L-seryl-[protein] + ADP + H(+)</text>
        <dbReference type="Rhea" id="RHEA:17989"/>
        <dbReference type="Rhea" id="RHEA-COMP:9863"/>
        <dbReference type="Rhea" id="RHEA-COMP:11604"/>
        <dbReference type="ChEBI" id="CHEBI:15378"/>
        <dbReference type="ChEBI" id="CHEBI:29999"/>
        <dbReference type="ChEBI" id="CHEBI:30616"/>
        <dbReference type="ChEBI" id="CHEBI:83421"/>
        <dbReference type="ChEBI" id="CHEBI:456216"/>
        <dbReference type="EC" id="2.7.11.1"/>
    </reaction>
</comment>
<dbReference type="OrthoDB" id="6492282at2759"/>
<evidence type="ECO:0000313" key="11">
    <source>
        <dbReference type="EMBL" id="RWS06702.1"/>
    </source>
</evidence>
<dbReference type="EMBL" id="NCKU01003936">
    <property type="protein sequence ID" value="RWS06692.1"/>
    <property type="molecule type" value="Genomic_DNA"/>
</dbReference>
<evidence type="ECO:0000313" key="12">
    <source>
        <dbReference type="Proteomes" id="UP000285301"/>
    </source>
</evidence>
<dbReference type="Proteomes" id="UP000285301">
    <property type="component" value="Unassembled WGS sequence"/>
</dbReference>
<evidence type="ECO:0000256" key="6">
    <source>
        <dbReference type="ARBA" id="ARBA00022840"/>
    </source>
</evidence>
<keyword evidence="2" id="KW-0723">Serine/threonine-protein kinase</keyword>
<keyword evidence="6" id="KW-0067">ATP-binding</keyword>
<protein>
    <recommendedName>
        <fullName evidence="1">non-specific serine/threonine protein kinase</fullName>
        <ecNumber evidence="1">2.7.11.1</ecNumber>
    </recommendedName>
</protein>
<dbReference type="GO" id="GO:0035861">
    <property type="term" value="C:site of double-strand break"/>
    <property type="evidence" value="ECO:0007669"/>
    <property type="project" value="TreeGrafter"/>
</dbReference>
<dbReference type="FunFam" id="1.10.510.10:FF:000571">
    <property type="entry name" value="Maternal embryonic leucine zipper kinase"/>
    <property type="match status" value="1"/>
</dbReference>
<feature type="domain" description="Protein kinase" evidence="9">
    <location>
        <begin position="19"/>
        <end position="277"/>
    </location>
</feature>
<gene>
    <name evidence="11" type="ORF">B4U79_02586</name>
    <name evidence="10" type="ORF">B4U79_05851</name>
</gene>
<dbReference type="GO" id="GO:0005737">
    <property type="term" value="C:cytoplasm"/>
    <property type="evidence" value="ECO:0007669"/>
    <property type="project" value="TreeGrafter"/>
</dbReference>
<dbReference type="PANTHER" id="PTHR43895:SF32">
    <property type="entry name" value="SERINE_THREONINE-PROTEIN KINASE CHK1"/>
    <property type="match status" value="1"/>
</dbReference>
<evidence type="ECO:0000256" key="3">
    <source>
        <dbReference type="ARBA" id="ARBA00022679"/>
    </source>
</evidence>
<dbReference type="InterPro" id="IPR011009">
    <property type="entry name" value="Kinase-like_dom_sf"/>
</dbReference>
<evidence type="ECO:0000256" key="7">
    <source>
        <dbReference type="ARBA" id="ARBA00047899"/>
    </source>
</evidence>
<evidence type="ECO:0000259" key="9">
    <source>
        <dbReference type="PROSITE" id="PS50011"/>
    </source>
</evidence>
<evidence type="ECO:0000256" key="4">
    <source>
        <dbReference type="ARBA" id="ARBA00022741"/>
    </source>
</evidence>
<comment type="catalytic activity">
    <reaction evidence="7">
        <text>L-threonyl-[protein] + ATP = O-phospho-L-threonyl-[protein] + ADP + H(+)</text>
        <dbReference type="Rhea" id="RHEA:46608"/>
        <dbReference type="Rhea" id="RHEA-COMP:11060"/>
        <dbReference type="Rhea" id="RHEA-COMP:11605"/>
        <dbReference type="ChEBI" id="CHEBI:15378"/>
        <dbReference type="ChEBI" id="CHEBI:30013"/>
        <dbReference type="ChEBI" id="CHEBI:30616"/>
        <dbReference type="ChEBI" id="CHEBI:61977"/>
        <dbReference type="ChEBI" id="CHEBI:456216"/>
        <dbReference type="EC" id="2.7.11.1"/>
    </reaction>
</comment>
<dbReference type="SUPFAM" id="SSF56112">
    <property type="entry name" value="Protein kinase-like (PK-like)"/>
    <property type="match status" value="1"/>
</dbReference>
<dbReference type="GO" id="GO:0004674">
    <property type="term" value="F:protein serine/threonine kinase activity"/>
    <property type="evidence" value="ECO:0007669"/>
    <property type="project" value="UniProtKB-KW"/>
</dbReference>
<dbReference type="PANTHER" id="PTHR43895">
    <property type="entry name" value="CALCIUM/CALMODULIN-DEPENDENT PROTEIN KINASE KINASE-RELATED"/>
    <property type="match status" value="1"/>
</dbReference>
<dbReference type="EC" id="2.7.11.1" evidence="1"/>
<dbReference type="Gene3D" id="1.10.510.10">
    <property type="entry name" value="Transferase(Phosphotransferase) domain 1"/>
    <property type="match status" value="1"/>
</dbReference>
<dbReference type="GO" id="GO:0005524">
    <property type="term" value="F:ATP binding"/>
    <property type="evidence" value="ECO:0007669"/>
    <property type="project" value="UniProtKB-KW"/>
</dbReference>
<dbReference type="InterPro" id="IPR008271">
    <property type="entry name" value="Ser/Thr_kinase_AS"/>
</dbReference>
<reference evidence="10" key="2">
    <citation type="submission" date="2018-11" db="EMBL/GenBank/DDBJ databases">
        <title>Trombidioid mite genomics.</title>
        <authorList>
            <person name="Dong X."/>
        </authorList>
    </citation>
    <scope>NUCLEOTIDE SEQUENCE</scope>
    <source>
        <strain evidence="10">UoL-WK</strain>
    </source>
</reference>
<evidence type="ECO:0000256" key="1">
    <source>
        <dbReference type="ARBA" id="ARBA00012513"/>
    </source>
</evidence>
<organism evidence="10 12">
    <name type="scientific">Dinothrombium tinctorium</name>
    <dbReference type="NCBI Taxonomy" id="1965070"/>
    <lineage>
        <taxon>Eukaryota</taxon>
        <taxon>Metazoa</taxon>
        <taxon>Ecdysozoa</taxon>
        <taxon>Arthropoda</taxon>
        <taxon>Chelicerata</taxon>
        <taxon>Arachnida</taxon>
        <taxon>Acari</taxon>
        <taxon>Acariformes</taxon>
        <taxon>Trombidiformes</taxon>
        <taxon>Prostigmata</taxon>
        <taxon>Anystina</taxon>
        <taxon>Parasitengona</taxon>
        <taxon>Trombidioidea</taxon>
        <taxon>Trombidiidae</taxon>
        <taxon>Dinothrombium</taxon>
    </lineage>
</organism>
<accession>A0A3S3RVL3</accession>
<dbReference type="AlphaFoldDB" id="A0A3S3RVL3"/>
<dbReference type="GO" id="GO:0005634">
    <property type="term" value="C:nucleus"/>
    <property type="evidence" value="ECO:0007669"/>
    <property type="project" value="TreeGrafter"/>
</dbReference>
<keyword evidence="12" id="KW-1185">Reference proteome</keyword>
<evidence type="ECO:0000313" key="10">
    <source>
        <dbReference type="EMBL" id="RWS06692.1"/>
    </source>
</evidence>
<comment type="caution">
    <text evidence="10">The sequence shown here is derived from an EMBL/GenBank/DDBJ whole genome shotgun (WGS) entry which is preliminary data.</text>
</comment>
<evidence type="ECO:0000256" key="8">
    <source>
        <dbReference type="ARBA" id="ARBA00048679"/>
    </source>
</evidence>
<dbReference type="PIRSF" id="PIRSF000654">
    <property type="entry name" value="Integrin-linked_kinase"/>
    <property type="match status" value="1"/>
</dbReference>
<keyword evidence="3" id="KW-0808">Transferase</keyword>
<dbReference type="PROSITE" id="PS00108">
    <property type="entry name" value="PROTEIN_KINASE_ST"/>
    <property type="match status" value="1"/>
</dbReference>
<dbReference type="STRING" id="1965070.A0A3S3RVL3"/>
<reference evidence="10 12" key="1">
    <citation type="journal article" date="2018" name="Gigascience">
        <title>Genomes of trombidid mites reveal novel predicted allergens and laterally-transferred genes associated with secondary metabolism.</title>
        <authorList>
            <person name="Dong X."/>
            <person name="Chaisiri K."/>
            <person name="Xia D."/>
            <person name="Armstrong S.D."/>
            <person name="Fang Y."/>
            <person name="Donnelly M.J."/>
            <person name="Kadowaki T."/>
            <person name="McGarry J.W."/>
            <person name="Darby A.C."/>
            <person name="Makepeace B.L."/>
        </authorList>
    </citation>
    <scope>NUCLEOTIDE SEQUENCE [LARGE SCALE GENOMIC DNA]</scope>
    <source>
        <strain evidence="10">UoL-WK</strain>
    </source>
</reference>
<sequence length="285" mass="32916">MASKMKDGRGEDFLTKKGYQIGEKLDSGGFGTVYKAKRKGETVAVKVVKIDEKKATLDEDLRRELAVLAKVRHPNIVLCHDIMRTKHKVYIFMEFASGGTVGKYVRKNGPFPEWGAKLVFGPTSDALMYMHELGIAHRDLKLDNILLDDYFNPKLTDFGLSRYCKPDEHGKNLLSDTFCGTESYMPPEILQKKAYDPMISDVWSHGICLYVMLNDTYPFDRRNPAKMIEKQLKREWKFTPNVDRFVSEPLKDLLSKMLEPDTKKRIPLKKCLEHPWMPKIKPRQI</sequence>
<proteinExistence type="predicted"/>
<keyword evidence="4" id="KW-0547">Nucleotide-binding</keyword>
<evidence type="ECO:0000256" key="5">
    <source>
        <dbReference type="ARBA" id="ARBA00022777"/>
    </source>
</evidence>
<keyword evidence="5 10" id="KW-0418">Kinase</keyword>
<dbReference type="EMBL" id="NCKU01003933">
    <property type="protein sequence ID" value="RWS06702.1"/>
    <property type="molecule type" value="Genomic_DNA"/>
</dbReference>
<dbReference type="Pfam" id="PF00069">
    <property type="entry name" value="Pkinase"/>
    <property type="match status" value="1"/>
</dbReference>
<dbReference type="InterPro" id="IPR000719">
    <property type="entry name" value="Prot_kinase_dom"/>
</dbReference>